<dbReference type="EMBL" id="JBBKTX010000022">
    <property type="protein sequence ID" value="MFK4753992.1"/>
    <property type="molecule type" value="Genomic_DNA"/>
</dbReference>
<dbReference type="Pfam" id="PF13432">
    <property type="entry name" value="TPR_16"/>
    <property type="match status" value="1"/>
</dbReference>
<dbReference type="SUPFAM" id="SSF52172">
    <property type="entry name" value="CheY-like"/>
    <property type="match status" value="1"/>
</dbReference>
<evidence type="ECO:0000259" key="2">
    <source>
        <dbReference type="PROSITE" id="PS50110"/>
    </source>
</evidence>
<dbReference type="RefSeq" id="WP_416206963.1">
    <property type="nucleotide sequence ID" value="NZ_JBBKTX010000022.1"/>
</dbReference>
<dbReference type="Gene3D" id="1.25.40.10">
    <property type="entry name" value="Tetratricopeptide repeat domain"/>
    <property type="match status" value="1"/>
</dbReference>
<dbReference type="Proteomes" id="UP001620597">
    <property type="component" value="Unassembled WGS sequence"/>
</dbReference>
<dbReference type="InterPro" id="IPR001789">
    <property type="entry name" value="Sig_transdc_resp-reg_receiver"/>
</dbReference>
<keyword evidence="1" id="KW-0597">Phosphoprotein</keyword>
<name>A0ABW8NM09_9GAMM</name>
<feature type="domain" description="Response regulatory" evidence="2">
    <location>
        <begin position="12"/>
        <end position="131"/>
    </location>
</feature>
<dbReference type="InterPro" id="IPR052048">
    <property type="entry name" value="ST_Response_Regulator"/>
</dbReference>
<dbReference type="CDD" id="cd17589">
    <property type="entry name" value="REC_TPR"/>
    <property type="match status" value="1"/>
</dbReference>
<protein>
    <submittedName>
        <fullName evidence="3">Response regulator</fullName>
    </submittedName>
</protein>
<gene>
    <name evidence="3" type="ORF">WG929_16385</name>
</gene>
<sequence>MSSSNLNLSNQRILVIDDLVDSRSIMKRMLTELGAERIDTAVDGDQAIMMINDTDYDLVLSDYNLGRGKDGQQVLEEARYTKRLRARSIFIMVTGENASDMVMGALEYEPDSYITKPITLKSLSQRLGRIMQGRRIMASMHQLMDAGKTQEAIAEAERLIASQPRMMALVSRGLGPLYIHQEEYNNAIRVYSMVLNQHFHSWARLGQAICMHKLGDSLSALALLKETLRRQPRHVQCYDWMARIYLSLGDQVYAQKLLVKAVEISPRAVLRQRELGQLALQNQEWQVAASAFEQAVRLGRHSCYKSIDAYLNYADAALPLIESDKVTYKRLGDKVQRVLTDLQQDFSQSIALKYAGVLAQARICHAMGLLERGLLRLNAAEHLFREMEVPDADDALSLTSTMIQCGEHVRAEDLLRTVKGMTLSAAQQARVEQQANTLNEAAIRQHSDQVNAEGVSLYEQGEYIRAMKAFDEAADYSEAGVSVLLNAIQVRVSLIHYGPCSQDQRRQLLFQCRPLFQRIGVVGNTDERFERFQRLKNNFTRLLQEPAS</sequence>
<dbReference type="InterPro" id="IPR011990">
    <property type="entry name" value="TPR-like_helical_dom_sf"/>
</dbReference>
<dbReference type="Gene3D" id="3.40.50.2300">
    <property type="match status" value="1"/>
</dbReference>
<dbReference type="Pfam" id="PF00072">
    <property type="entry name" value="Response_reg"/>
    <property type="match status" value="1"/>
</dbReference>
<organism evidence="3 4">
    <name type="scientific">Oceanobacter antarcticus</name>
    <dbReference type="NCBI Taxonomy" id="3133425"/>
    <lineage>
        <taxon>Bacteria</taxon>
        <taxon>Pseudomonadati</taxon>
        <taxon>Pseudomonadota</taxon>
        <taxon>Gammaproteobacteria</taxon>
        <taxon>Oceanospirillales</taxon>
        <taxon>Oceanospirillaceae</taxon>
        <taxon>Oceanobacter</taxon>
    </lineage>
</organism>
<accession>A0ABW8NM09</accession>
<evidence type="ECO:0000313" key="3">
    <source>
        <dbReference type="EMBL" id="MFK4753992.1"/>
    </source>
</evidence>
<feature type="modified residue" description="4-aspartylphosphate" evidence="1">
    <location>
        <position position="62"/>
    </location>
</feature>
<evidence type="ECO:0000256" key="1">
    <source>
        <dbReference type="PROSITE-ProRule" id="PRU00169"/>
    </source>
</evidence>
<evidence type="ECO:0000313" key="4">
    <source>
        <dbReference type="Proteomes" id="UP001620597"/>
    </source>
</evidence>
<dbReference type="SMART" id="SM00448">
    <property type="entry name" value="REC"/>
    <property type="match status" value="1"/>
</dbReference>
<dbReference type="SUPFAM" id="SSF48452">
    <property type="entry name" value="TPR-like"/>
    <property type="match status" value="1"/>
</dbReference>
<proteinExistence type="predicted"/>
<dbReference type="PROSITE" id="PS50110">
    <property type="entry name" value="RESPONSE_REGULATORY"/>
    <property type="match status" value="1"/>
</dbReference>
<reference evidence="3 4" key="1">
    <citation type="submission" date="2024-03" db="EMBL/GenBank/DDBJ databases">
        <title>High-quality draft genome sequence of Oceanobacter sp. wDCs-4.</title>
        <authorList>
            <person name="Dong C."/>
        </authorList>
    </citation>
    <scope>NUCLEOTIDE SEQUENCE [LARGE SCALE GENOMIC DNA]</scope>
    <source>
        <strain evidence="4">wDCs-4</strain>
    </source>
</reference>
<dbReference type="PANTHER" id="PTHR43228:SF1">
    <property type="entry name" value="TWO-COMPONENT RESPONSE REGULATOR ARR22"/>
    <property type="match status" value="1"/>
</dbReference>
<dbReference type="PANTHER" id="PTHR43228">
    <property type="entry name" value="TWO-COMPONENT RESPONSE REGULATOR"/>
    <property type="match status" value="1"/>
</dbReference>
<comment type="caution">
    <text evidence="3">The sequence shown here is derived from an EMBL/GenBank/DDBJ whole genome shotgun (WGS) entry which is preliminary data.</text>
</comment>
<dbReference type="InterPro" id="IPR011006">
    <property type="entry name" value="CheY-like_superfamily"/>
</dbReference>
<keyword evidence="4" id="KW-1185">Reference proteome</keyword>